<evidence type="ECO:0000256" key="3">
    <source>
        <dbReference type="ARBA" id="ARBA00023242"/>
    </source>
</evidence>
<dbReference type="PANTHER" id="PTHR21286">
    <property type="entry name" value="NUCLEAR PORE COMPLEX PROTEIN NUP160"/>
    <property type="match status" value="1"/>
</dbReference>
<feature type="domain" description="NUP160 helical" evidence="5">
    <location>
        <begin position="611"/>
        <end position="859"/>
    </location>
</feature>
<dbReference type="InterPro" id="IPR056535">
    <property type="entry name" value="TPR_NUP160_M"/>
</dbReference>
<evidence type="ECO:0000259" key="7">
    <source>
        <dbReference type="Pfam" id="PF23354"/>
    </source>
</evidence>
<dbReference type="GO" id="GO:0017056">
    <property type="term" value="F:structural constituent of nuclear pore"/>
    <property type="evidence" value="ECO:0007669"/>
    <property type="project" value="TreeGrafter"/>
</dbReference>
<protein>
    <submittedName>
        <fullName evidence="8">Nuclear pore complex protein Nup160-like protein</fullName>
    </submittedName>
</protein>
<organism evidence="8 9">
    <name type="scientific">Sarcoptes scabiei</name>
    <name type="common">Itch mite</name>
    <name type="synonym">Acarus scabiei</name>
    <dbReference type="NCBI Taxonomy" id="52283"/>
    <lineage>
        <taxon>Eukaryota</taxon>
        <taxon>Metazoa</taxon>
        <taxon>Ecdysozoa</taxon>
        <taxon>Arthropoda</taxon>
        <taxon>Chelicerata</taxon>
        <taxon>Arachnida</taxon>
        <taxon>Acari</taxon>
        <taxon>Acariformes</taxon>
        <taxon>Sarcoptiformes</taxon>
        <taxon>Astigmata</taxon>
        <taxon>Psoroptidia</taxon>
        <taxon>Sarcoptoidea</taxon>
        <taxon>Sarcoptidae</taxon>
        <taxon>Sarcoptinae</taxon>
        <taxon>Sarcoptes</taxon>
    </lineage>
</organism>
<dbReference type="Pfam" id="PF11715">
    <property type="entry name" value="Beta-prop_Nup120_160"/>
    <property type="match status" value="1"/>
</dbReference>
<accession>A0A132AK75</accession>
<dbReference type="VEuPathDB" id="VectorBase:SSCA003392"/>
<feature type="domain" description="NUP160 C-terminal TPR" evidence="6">
    <location>
        <begin position="1509"/>
        <end position="1639"/>
    </location>
</feature>
<dbReference type="Pfam" id="PF23347">
    <property type="entry name" value="TPR_Nup160_C"/>
    <property type="match status" value="2"/>
</dbReference>
<evidence type="ECO:0000259" key="6">
    <source>
        <dbReference type="Pfam" id="PF23347"/>
    </source>
</evidence>
<evidence type="ECO:0000259" key="4">
    <source>
        <dbReference type="Pfam" id="PF11715"/>
    </source>
</evidence>
<evidence type="ECO:0000259" key="5">
    <source>
        <dbReference type="Pfam" id="PF23345"/>
    </source>
</evidence>
<dbReference type="OrthoDB" id="67716at2759"/>
<dbReference type="InterPro" id="IPR059141">
    <property type="entry name" value="Beta-prop_Nup120_160"/>
</dbReference>
<evidence type="ECO:0000313" key="9">
    <source>
        <dbReference type="Proteomes" id="UP000616769"/>
    </source>
</evidence>
<gene>
    <name evidence="8" type="ORF">QR98_0097990</name>
</gene>
<comment type="subcellular location">
    <subcellularLocation>
        <location evidence="1">Nucleus</location>
    </subcellularLocation>
</comment>
<dbReference type="EMBL" id="JXLN01016731">
    <property type="protein sequence ID" value="KPM11229.1"/>
    <property type="molecule type" value="Genomic_DNA"/>
</dbReference>
<dbReference type="Pfam" id="PF23345">
    <property type="entry name" value="NUP160_helical"/>
    <property type="match status" value="1"/>
</dbReference>
<evidence type="ECO:0000256" key="1">
    <source>
        <dbReference type="ARBA" id="ARBA00004123"/>
    </source>
</evidence>
<sequence>MPYFGASNSTLQDLKIENSSGFFAYQDSDDLTSITSNRYIVWFNSLILKNGITIQETSDKIVVLVTTIVTVHRLSFPHPTKMFANPNSIGSSSIFSSASFSNNSPCYSIFYNVSFEDSDTNYVQLKNSFSQNSTLGTPTTLLYTASCSLIDKNHNAHFFLATNTGSLNVIQLPPPLDENQMPETKFQVIDLKKNNFIGKLFNGIVPSIIAKSSSGLESAVHLLSYEIHDDVLIFALCRDGYVRILSLKQQDFLIIQSVSNQQSIIPAKEEMPKRSEFKAVSMKFWWHENESSFPNLIIYVTGNQYNQFFFYQVVLPNINSPVKNSVNFGAQQIQEKHLRYLFQRSIPNQYEVIDYFVHNSQLWAMWQHNETINLQYYSIDTNYETEQPFEWIPVMSDVKAYPEIGLRSPLVNPREYFINEIFWRGNFSLKTISKAIVVFNQSVGNEKQSLVYKIDSLVQEAVKLVDNIIRSQAENQLEMSVEEYIQCEVDAWNKLFQFCLDYHVDENEPLSIFVDPKTGVKGIIRKICLDFIPSLSPFDELIQHYFLHCKQNHLISQNESKQNGGLTSKRIDFSNNFDQFSVFALEFRLNMLMRSIQTNQSSAMFSVVENLKNSILVLLHGMSAINATLKDEDLLDFEAFMLRMSSFSTKTKLSLADIAKKITEDSLLPELPSLSDSNFITLIDDFFEKCPLIIEAIKFFILHINYDFLSESEINDYLGISNEMEILMANEESTKLKMNDALEYEIKPIFSNLLSSRCSLNFIVTSISKVIQMRYKFCRDLFLLQYMLTSFHSKVKSDCKSKIIQDVQSFMIPSTSQLLFALNHLNWTCDSPMITPNVWHHHSSNVKDLSVSNLNISFNKSNAFEKLDKTVGSSFDYEELLSVLEMRDYINLNRVGILSHESFFYDAYPRANILYFFVQFSGGVLAKRLLSYTLSWKYANESAPNRHDIISDDGIWSNLIPSYMNSICQLLWPFSPGQFKLAEFLLGVGQYHLVERFVDKLHPWCTTYSYSRYFMRGICYLMTGESQKAINQFKQSVFGINMEPFFKIFVQKPKISDTLIERINDDDGLDSSNKSDNNHLRKNRHKELAIKSEIDLNARTLFRYYNKLIQLFNRYSTPDYVIELANCVLMSLKKESDPEYKQHHSAIHSILFTCHLRLGNYVQAYEAMISNEDEDQKHNCLRQFIVNLCESRKFKELVSYPYIGLEDDFVKILQSKAHSSAIKQLVVADNNSMNLDAQIKKQKEHLEVNSTSPNYYHILYSYFLNTMNYRQAAQAIYDYYRQLSQEYVGNETMLRLQSESLLMARNCLKCLDDSKYSWIVKKSIKKTDQNTKKNHLKRKHGYFANESDTSIQDYDQENTIIEIVNVDELIREYELIKARLRLLERNSKEFAIAATPLSAEETIILCISASLYEQSFKIAELFDLSFEPIFDGMTSKFIQLLNTVFTRRRIDDETMINILTENSLLDGDALFSEEPDKNKLGNEETNSTVELFDIFYKNTATKSDCSFVCYSSSSICDRMWHLILYYLRCYEKNPKVSTRYCKTVAVKILSNGIMLPISLIKIYQKFNCNELIRLLMLYNFLPEATQITIDYMNAFMGEGMQFFDLTHNLIVKCKPLCIPLHLFDCLELFLQEEYELQKHEESTLNPNNSKWLQSSGEENESEFTAIDEEIKYDRIDYGMKHHHIISI</sequence>
<name>A0A132AK75_SARSC</name>
<dbReference type="Pfam" id="PF23354">
    <property type="entry name" value="TPR_NUP160_120_M"/>
    <property type="match status" value="1"/>
</dbReference>
<feature type="domain" description="NUP160 middle TPR" evidence="7">
    <location>
        <begin position="972"/>
        <end position="1309"/>
    </location>
</feature>
<feature type="domain" description="NUP160 C-terminal TPR" evidence="6">
    <location>
        <begin position="1366"/>
        <end position="1441"/>
    </location>
</feature>
<comment type="caution">
    <text evidence="8">The sequence shown here is derived from an EMBL/GenBank/DDBJ whole genome shotgun (WGS) entry which is preliminary data.</text>
</comment>
<dbReference type="InterPro" id="IPR056536">
    <property type="entry name" value="TPR_NUP160_C"/>
</dbReference>
<keyword evidence="3" id="KW-0539">Nucleus</keyword>
<proteinExistence type="predicted"/>
<dbReference type="InterPro" id="IPR056547">
    <property type="entry name" value="NUP160_helical"/>
</dbReference>
<dbReference type="PANTHER" id="PTHR21286:SF0">
    <property type="entry name" value="NUCLEAR PORE COMPLEX PROTEIN NUP160"/>
    <property type="match status" value="1"/>
</dbReference>
<dbReference type="Proteomes" id="UP000616769">
    <property type="component" value="Unassembled WGS sequence"/>
</dbReference>
<reference evidence="8 9" key="1">
    <citation type="journal article" date="2015" name="Parasit. Vectors">
        <title>Draft genome of the scabies mite.</title>
        <authorList>
            <person name="Rider S.D.Jr."/>
            <person name="Morgan M.S."/>
            <person name="Arlian L.G."/>
        </authorList>
    </citation>
    <scope>NUCLEOTIDE SEQUENCE [LARGE SCALE GENOMIC DNA]</scope>
    <source>
        <strain evidence="8">Arlian Lab</strain>
    </source>
</reference>
<dbReference type="InterPro" id="IPR021717">
    <property type="entry name" value="Nucleoporin_Nup160"/>
</dbReference>
<evidence type="ECO:0000313" key="8">
    <source>
        <dbReference type="EMBL" id="KPM11229.1"/>
    </source>
</evidence>
<dbReference type="GO" id="GO:0005643">
    <property type="term" value="C:nuclear pore"/>
    <property type="evidence" value="ECO:0007669"/>
    <property type="project" value="TreeGrafter"/>
</dbReference>
<evidence type="ECO:0000256" key="2">
    <source>
        <dbReference type="ARBA" id="ARBA00022448"/>
    </source>
</evidence>
<feature type="domain" description="Nucleoporin Nup120/160 beta-propeller" evidence="4">
    <location>
        <begin position="32"/>
        <end position="537"/>
    </location>
</feature>
<keyword evidence="2" id="KW-0813">Transport</keyword>